<feature type="transmembrane region" description="Helical" evidence="2">
    <location>
        <begin position="470"/>
        <end position="489"/>
    </location>
</feature>
<feature type="transmembrane region" description="Helical" evidence="2">
    <location>
        <begin position="355"/>
        <end position="379"/>
    </location>
</feature>
<feature type="transmembrane region" description="Helical" evidence="2">
    <location>
        <begin position="391"/>
        <end position="412"/>
    </location>
</feature>
<sequence length="871" mass="91866">MVGLAGGGGARRCAVGGGRAPRLAAGPPCHRARGGPVSSNLRPPEPPPSGDPAVATGDPVALPGEPAEPAPVDQPLTRRRHLALQAARHALRIPPVPRHFRADIEGLRAVAVLGVLLWHAGVAWFPGGFTGVDVFFVVSGFLMSSLLLEEARERGRIDIGRFYARRARRLLPAALTALVGTAVLTLLLLPRSRWAEIGGDLLASATFLVNWRMASRSVDYLDLERAPSPLQHYWSLAVEEQFYLIWPILLLLILLVAKGRARVFTRLSWTTTLALFAGSLWLSWWWTQQDPSAYFVTPTRIFELMLGALVALGALAWPRIPRALAAAVGWGGLGMVAASLLLIDADTPFPGTWALLPTVGTAMVLIAGPAAGPWGPVAVLRHVLLQWVGRLSYSLYLWHWPFVAIAADLAGVGRGGPDVLPVQWGLLAVLVSVVPAWLSFRYIEDPVRRHGRTLAGQLPAAAVTWRTLRLGLNCILTGALLGVVVLASAPSSATRADAQWRTPAVVDELREPVGAGTLTPEDDLLVGDDPSDDDAPGAGPDAAPTPDGSGATAGPGDGPARTAAPGRDPQEVAAQGAAVSATLGEPLPQVEIPRTVGDLAVPLEQVPDDRPVLRPEGCFVSLTDTDVGVCEAGDPDGEVTIALAGDSHAGMWVTALDEIGRDRGWRVLVLTKSSCPPAQGLVVRRSGQAGDYTQCSQWQEGLTETLEEQQPDLVLLSSASYGRTGAEAVADGLAARVQQVAQTGALPALIRDVPRAPFDVPACLAEHQDDVPQCAFARADGLARAGTGHDLLAERVPELPILDFTDATCPGRTCSPIVGGVVVWRDSNHLSATYIRSLRDVVEAEVAPLVALAVLGESASTSLERGSELGG</sequence>
<feature type="compositionally biased region" description="Acidic residues" evidence="1">
    <location>
        <begin position="520"/>
        <end position="535"/>
    </location>
</feature>
<dbReference type="PANTHER" id="PTHR23028">
    <property type="entry name" value="ACETYLTRANSFERASE"/>
    <property type="match status" value="1"/>
</dbReference>
<feature type="domain" description="Acyltransferase 3" evidence="3">
    <location>
        <begin position="102"/>
        <end position="438"/>
    </location>
</feature>
<dbReference type="PANTHER" id="PTHR23028:SF53">
    <property type="entry name" value="ACYL_TRANSF_3 DOMAIN-CONTAINING PROTEIN"/>
    <property type="match status" value="1"/>
</dbReference>
<dbReference type="InterPro" id="IPR043968">
    <property type="entry name" value="SGNH"/>
</dbReference>
<reference evidence="5 6" key="1">
    <citation type="submission" date="2019-09" db="EMBL/GenBank/DDBJ databases">
        <title>Serinicoccus pratensis sp. nov., isolated from meadow soil.</title>
        <authorList>
            <person name="Zhang W."/>
        </authorList>
    </citation>
    <scope>NUCLEOTIDE SEQUENCE [LARGE SCALE GENOMIC DNA]</scope>
    <source>
        <strain evidence="5 6">W204</strain>
    </source>
</reference>
<evidence type="ECO:0000256" key="1">
    <source>
        <dbReference type="SAM" id="MobiDB-lite"/>
    </source>
</evidence>
<feature type="region of interest" description="Disordered" evidence="1">
    <location>
        <begin position="507"/>
        <end position="577"/>
    </location>
</feature>
<dbReference type="InterPro" id="IPR002656">
    <property type="entry name" value="Acyl_transf_3_dom"/>
</dbReference>
<keyword evidence="5" id="KW-0012">Acyltransferase</keyword>
<keyword evidence="6" id="KW-1185">Reference proteome</keyword>
<dbReference type="Pfam" id="PF19040">
    <property type="entry name" value="SGNH"/>
    <property type="match status" value="1"/>
</dbReference>
<feature type="transmembrane region" description="Helical" evidence="2">
    <location>
        <begin position="299"/>
        <end position="317"/>
    </location>
</feature>
<evidence type="ECO:0000313" key="6">
    <source>
        <dbReference type="Proteomes" id="UP000326546"/>
    </source>
</evidence>
<feature type="transmembrane region" description="Helical" evidence="2">
    <location>
        <begin position="131"/>
        <end position="149"/>
    </location>
</feature>
<feature type="transmembrane region" description="Helical" evidence="2">
    <location>
        <begin position="269"/>
        <end position="287"/>
    </location>
</feature>
<dbReference type="OrthoDB" id="3404679at2"/>
<evidence type="ECO:0000256" key="2">
    <source>
        <dbReference type="SAM" id="Phobius"/>
    </source>
</evidence>
<dbReference type="GO" id="GO:0016747">
    <property type="term" value="F:acyltransferase activity, transferring groups other than amino-acyl groups"/>
    <property type="evidence" value="ECO:0007669"/>
    <property type="project" value="InterPro"/>
</dbReference>
<dbReference type="Proteomes" id="UP000326546">
    <property type="component" value="Chromosome"/>
</dbReference>
<evidence type="ECO:0000259" key="3">
    <source>
        <dbReference type="Pfam" id="PF01757"/>
    </source>
</evidence>
<keyword evidence="2" id="KW-1133">Transmembrane helix</keyword>
<evidence type="ECO:0000259" key="4">
    <source>
        <dbReference type="Pfam" id="PF19040"/>
    </source>
</evidence>
<evidence type="ECO:0000313" key="5">
    <source>
        <dbReference type="EMBL" id="QFG70034.1"/>
    </source>
</evidence>
<feature type="region of interest" description="Disordered" evidence="1">
    <location>
        <begin position="1"/>
        <end position="73"/>
    </location>
</feature>
<dbReference type="InterPro" id="IPR050879">
    <property type="entry name" value="Acyltransferase_3"/>
</dbReference>
<keyword evidence="2" id="KW-0812">Transmembrane</keyword>
<keyword evidence="5" id="KW-0808">Transferase</keyword>
<dbReference type="GO" id="GO:0009103">
    <property type="term" value="P:lipopolysaccharide biosynthetic process"/>
    <property type="evidence" value="ECO:0007669"/>
    <property type="project" value="TreeGrafter"/>
</dbReference>
<dbReference type="KEGG" id="serw:FY030_16130"/>
<keyword evidence="2" id="KW-0472">Membrane</keyword>
<gene>
    <name evidence="5" type="ORF">FY030_16130</name>
</gene>
<proteinExistence type="predicted"/>
<organism evidence="5 6">
    <name type="scientific">Ornithinimicrobium pratense</name>
    <dbReference type="NCBI Taxonomy" id="2593973"/>
    <lineage>
        <taxon>Bacteria</taxon>
        <taxon>Bacillati</taxon>
        <taxon>Actinomycetota</taxon>
        <taxon>Actinomycetes</taxon>
        <taxon>Micrococcales</taxon>
        <taxon>Ornithinimicrobiaceae</taxon>
        <taxon>Ornithinimicrobium</taxon>
    </lineage>
</organism>
<dbReference type="AlphaFoldDB" id="A0A5J6V9L5"/>
<dbReference type="Pfam" id="PF01757">
    <property type="entry name" value="Acyl_transf_3"/>
    <property type="match status" value="1"/>
</dbReference>
<dbReference type="GO" id="GO:0016020">
    <property type="term" value="C:membrane"/>
    <property type="evidence" value="ECO:0007669"/>
    <property type="project" value="TreeGrafter"/>
</dbReference>
<feature type="transmembrane region" description="Helical" evidence="2">
    <location>
        <begin position="170"/>
        <end position="189"/>
    </location>
</feature>
<feature type="transmembrane region" description="Helical" evidence="2">
    <location>
        <begin position="424"/>
        <end position="443"/>
    </location>
</feature>
<dbReference type="EMBL" id="CP044427">
    <property type="protein sequence ID" value="QFG70034.1"/>
    <property type="molecule type" value="Genomic_DNA"/>
</dbReference>
<accession>A0A5J6V9L5</accession>
<protein>
    <submittedName>
        <fullName evidence="5">Acyltransferase family protein</fullName>
    </submittedName>
</protein>
<feature type="compositionally biased region" description="Gly residues" evidence="1">
    <location>
        <begin position="1"/>
        <end position="19"/>
    </location>
</feature>
<feature type="transmembrane region" description="Helical" evidence="2">
    <location>
        <begin position="241"/>
        <end position="257"/>
    </location>
</feature>
<name>A0A5J6V9L5_9MICO</name>
<feature type="compositionally biased region" description="Low complexity" evidence="1">
    <location>
        <begin position="536"/>
        <end position="550"/>
    </location>
</feature>
<feature type="transmembrane region" description="Helical" evidence="2">
    <location>
        <begin position="107"/>
        <end position="125"/>
    </location>
</feature>
<feature type="domain" description="SGNH" evidence="4">
    <location>
        <begin position="626"/>
        <end position="843"/>
    </location>
</feature>
<feature type="transmembrane region" description="Helical" evidence="2">
    <location>
        <begin position="324"/>
        <end position="343"/>
    </location>
</feature>